<evidence type="ECO:0000313" key="1">
    <source>
        <dbReference type="EMBL" id="JAH70056.1"/>
    </source>
</evidence>
<dbReference type="AlphaFoldDB" id="A0A0E9UWC9"/>
<sequence>MPLWERFYYKSTTDKNI</sequence>
<dbReference type="EMBL" id="GBXM01038521">
    <property type="protein sequence ID" value="JAH70056.1"/>
    <property type="molecule type" value="Transcribed_RNA"/>
</dbReference>
<protein>
    <submittedName>
        <fullName evidence="1">Uncharacterized protein</fullName>
    </submittedName>
</protein>
<reference evidence="1" key="2">
    <citation type="journal article" date="2015" name="Fish Shellfish Immunol.">
        <title>Early steps in the European eel (Anguilla anguilla)-Vibrio vulnificus interaction in the gills: Role of the RtxA13 toxin.</title>
        <authorList>
            <person name="Callol A."/>
            <person name="Pajuelo D."/>
            <person name="Ebbesson L."/>
            <person name="Teles M."/>
            <person name="MacKenzie S."/>
            <person name="Amaro C."/>
        </authorList>
    </citation>
    <scope>NUCLEOTIDE SEQUENCE</scope>
</reference>
<accession>A0A0E9UWC9</accession>
<reference evidence="1" key="1">
    <citation type="submission" date="2014-11" db="EMBL/GenBank/DDBJ databases">
        <authorList>
            <person name="Amaro Gonzalez C."/>
        </authorList>
    </citation>
    <scope>NUCLEOTIDE SEQUENCE</scope>
</reference>
<name>A0A0E9UWC9_ANGAN</name>
<organism evidence="1">
    <name type="scientific">Anguilla anguilla</name>
    <name type="common">European freshwater eel</name>
    <name type="synonym">Muraena anguilla</name>
    <dbReference type="NCBI Taxonomy" id="7936"/>
    <lineage>
        <taxon>Eukaryota</taxon>
        <taxon>Metazoa</taxon>
        <taxon>Chordata</taxon>
        <taxon>Craniata</taxon>
        <taxon>Vertebrata</taxon>
        <taxon>Euteleostomi</taxon>
        <taxon>Actinopterygii</taxon>
        <taxon>Neopterygii</taxon>
        <taxon>Teleostei</taxon>
        <taxon>Anguilliformes</taxon>
        <taxon>Anguillidae</taxon>
        <taxon>Anguilla</taxon>
    </lineage>
</organism>
<proteinExistence type="predicted"/>